<evidence type="ECO:0000256" key="3">
    <source>
        <dbReference type="PROSITE-ProRule" id="PRU00059"/>
    </source>
</evidence>
<feature type="compositionally biased region" description="Low complexity" evidence="4">
    <location>
        <begin position="395"/>
        <end position="421"/>
    </location>
</feature>
<feature type="compositionally biased region" description="Low complexity" evidence="4">
    <location>
        <begin position="376"/>
        <end position="387"/>
    </location>
</feature>
<dbReference type="CDD" id="cd00041">
    <property type="entry name" value="CUB"/>
    <property type="match status" value="2"/>
</dbReference>
<name>A0ABD0M6Q9_9CAEN</name>
<feature type="compositionally biased region" description="Polar residues" evidence="4">
    <location>
        <begin position="422"/>
        <end position="438"/>
    </location>
</feature>
<organism evidence="7 8">
    <name type="scientific">Batillaria attramentaria</name>
    <dbReference type="NCBI Taxonomy" id="370345"/>
    <lineage>
        <taxon>Eukaryota</taxon>
        <taxon>Metazoa</taxon>
        <taxon>Spiralia</taxon>
        <taxon>Lophotrochozoa</taxon>
        <taxon>Mollusca</taxon>
        <taxon>Gastropoda</taxon>
        <taxon>Caenogastropoda</taxon>
        <taxon>Sorbeoconcha</taxon>
        <taxon>Cerithioidea</taxon>
        <taxon>Batillariidae</taxon>
        <taxon>Batillaria</taxon>
    </lineage>
</organism>
<evidence type="ECO:0000313" key="8">
    <source>
        <dbReference type="Proteomes" id="UP001519460"/>
    </source>
</evidence>
<dbReference type="EMBL" id="JACVVK020000005">
    <property type="protein sequence ID" value="KAK7506982.1"/>
    <property type="molecule type" value="Genomic_DNA"/>
</dbReference>
<feature type="non-terminal residue" evidence="7">
    <location>
        <position position="1"/>
    </location>
</feature>
<dbReference type="SUPFAM" id="SSF49854">
    <property type="entry name" value="Spermadhesin, CUB domain"/>
    <property type="match status" value="2"/>
</dbReference>
<keyword evidence="5" id="KW-1133">Transmembrane helix</keyword>
<comment type="caution">
    <text evidence="7">The sequence shown here is derived from an EMBL/GenBank/DDBJ whole genome shotgun (WGS) entry which is preliminary data.</text>
</comment>
<keyword evidence="2" id="KW-1015">Disulfide bond</keyword>
<dbReference type="PROSITE" id="PS01180">
    <property type="entry name" value="CUB"/>
    <property type="match status" value="1"/>
</dbReference>
<feature type="region of interest" description="Disordered" evidence="4">
    <location>
        <begin position="365"/>
        <end position="508"/>
    </location>
</feature>
<evidence type="ECO:0000256" key="5">
    <source>
        <dbReference type="SAM" id="Phobius"/>
    </source>
</evidence>
<dbReference type="Gene3D" id="2.60.120.290">
    <property type="entry name" value="Spermadhesin, CUB domain"/>
    <property type="match status" value="2"/>
</dbReference>
<dbReference type="AlphaFoldDB" id="A0ABD0M6Q9"/>
<dbReference type="InterPro" id="IPR000859">
    <property type="entry name" value="CUB_dom"/>
</dbReference>
<evidence type="ECO:0000256" key="4">
    <source>
        <dbReference type="SAM" id="MobiDB-lite"/>
    </source>
</evidence>
<evidence type="ECO:0000313" key="7">
    <source>
        <dbReference type="EMBL" id="KAK7506982.1"/>
    </source>
</evidence>
<dbReference type="Pfam" id="PF00431">
    <property type="entry name" value="CUB"/>
    <property type="match status" value="1"/>
</dbReference>
<feature type="domain" description="CUB" evidence="6">
    <location>
        <begin position="128"/>
        <end position="271"/>
    </location>
</feature>
<evidence type="ECO:0000259" key="6">
    <source>
        <dbReference type="PROSITE" id="PS01180"/>
    </source>
</evidence>
<dbReference type="InterPro" id="IPR035914">
    <property type="entry name" value="Sperma_CUB_dom_sf"/>
</dbReference>
<dbReference type="SMART" id="SM00042">
    <property type="entry name" value="CUB"/>
    <property type="match status" value="1"/>
</dbReference>
<proteinExistence type="predicted"/>
<keyword evidence="5" id="KW-0812">Transmembrane</keyword>
<dbReference type="Proteomes" id="UP001519460">
    <property type="component" value="Unassembled WGS sequence"/>
</dbReference>
<reference evidence="7 8" key="1">
    <citation type="journal article" date="2023" name="Sci. Data">
        <title>Genome assembly of the Korean intertidal mud-creeper Batillaria attramentaria.</title>
        <authorList>
            <person name="Patra A.K."/>
            <person name="Ho P.T."/>
            <person name="Jun S."/>
            <person name="Lee S.J."/>
            <person name="Kim Y."/>
            <person name="Won Y.J."/>
        </authorList>
    </citation>
    <scope>NUCLEOTIDE SEQUENCE [LARGE SCALE GENOMIC DNA]</scope>
    <source>
        <strain evidence="7">Wonlab-2016</strain>
    </source>
</reference>
<sequence>AADNARCGQPARLIANHTGYPGNLYQPGQQPCSWRIEADSPGYVVKLVVVNISIQYCNRLLLYDGEYSSDTGSMQLCQYQHWITYSTGKYLYLKYRVDGERLDPDRFHLQYSAVHYTEVPAQYSPMRCGSLSSPVPLQAEYRNPKFILSPLGHDFDFYKTQEDSKPDSHFRRKKSMPACRNAACRGRNEPRRYVLVALYVTRFRYGLIPDCQYDNFTVFDGDSVHRRVLATYCNNSSEGQTIFSSGPSMLVTYRSESGLDGRYFKLRYEAVLCSDAPSMATTPPNSDHHTSDTGAIVGGVLGGVALVGVVCCIVACRARGPGKTRFYIPGYARSLSAPAASQDGPDPYIRRMNLNALSWRDYAAPESTRTSRAATRPSHSSPRCSRSAATNPAYTTPESARTPRAAARPSHSSPRSSRGATNSAYTSSGAWSTRQSACTAGARAGSTGPQQASVGDPPPSYFSLQHDSSENTPQQQPVPPTSDTSSSAPPPYTDVMQAIYPPADPTQG</sequence>
<gene>
    <name evidence="7" type="ORF">BaRGS_00001833</name>
</gene>
<protein>
    <recommendedName>
        <fullName evidence="6">CUB domain-containing protein</fullName>
    </recommendedName>
</protein>
<accession>A0ABD0M6Q9</accession>
<evidence type="ECO:0000256" key="1">
    <source>
        <dbReference type="ARBA" id="ARBA00022737"/>
    </source>
</evidence>
<keyword evidence="1" id="KW-0677">Repeat</keyword>
<dbReference type="PANTHER" id="PTHR24251">
    <property type="entry name" value="OVOCHYMASE-RELATED"/>
    <property type="match status" value="1"/>
</dbReference>
<keyword evidence="5" id="KW-0472">Membrane</keyword>
<keyword evidence="8" id="KW-1185">Reference proteome</keyword>
<comment type="caution">
    <text evidence="3">Lacks conserved residue(s) required for the propagation of feature annotation.</text>
</comment>
<evidence type="ECO:0000256" key="2">
    <source>
        <dbReference type="ARBA" id="ARBA00023157"/>
    </source>
</evidence>
<feature type="transmembrane region" description="Helical" evidence="5">
    <location>
        <begin position="295"/>
        <end position="316"/>
    </location>
</feature>